<dbReference type="Proteomes" id="UP000265520">
    <property type="component" value="Unassembled WGS sequence"/>
</dbReference>
<feature type="non-terminal residue" evidence="2">
    <location>
        <position position="1"/>
    </location>
</feature>
<protein>
    <submittedName>
        <fullName evidence="2">Uncharacterized protein</fullName>
    </submittedName>
</protein>
<feature type="compositionally biased region" description="Basic and acidic residues" evidence="1">
    <location>
        <begin position="1"/>
        <end position="17"/>
    </location>
</feature>
<keyword evidence="3" id="KW-1185">Reference proteome</keyword>
<organism evidence="2 3">
    <name type="scientific">Trifolium medium</name>
    <dbReference type="NCBI Taxonomy" id="97028"/>
    <lineage>
        <taxon>Eukaryota</taxon>
        <taxon>Viridiplantae</taxon>
        <taxon>Streptophyta</taxon>
        <taxon>Embryophyta</taxon>
        <taxon>Tracheophyta</taxon>
        <taxon>Spermatophyta</taxon>
        <taxon>Magnoliopsida</taxon>
        <taxon>eudicotyledons</taxon>
        <taxon>Gunneridae</taxon>
        <taxon>Pentapetalae</taxon>
        <taxon>rosids</taxon>
        <taxon>fabids</taxon>
        <taxon>Fabales</taxon>
        <taxon>Fabaceae</taxon>
        <taxon>Papilionoideae</taxon>
        <taxon>50 kb inversion clade</taxon>
        <taxon>NPAAA clade</taxon>
        <taxon>Hologalegina</taxon>
        <taxon>IRL clade</taxon>
        <taxon>Trifolieae</taxon>
        <taxon>Trifolium</taxon>
    </lineage>
</organism>
<sequence length="59" mass="6943">RFRDPGDFGGAKKEVERSGTVSSDKWKGKRLSPAELEDRHERIVFQMWREMGQRSHLQV</sequence>
<proteinExistence type="predicted"/>
<feature type="region of interest" description="Disordered" evidence="1">
    <location>
        <begin position="1"/>
        <end position="32"/>
    </location>
</feature>
<dbReference type="EMBL" id="LXQA010430495">
    <property type="protein sequence ID" value="MCI51355.1"/>
    <property type="molecule type" value="Genomic_DNA"/>
</dbReference>
<name>A0A392STJ2_9FABA</name>
<evidence type="ECO:0000256" key="1">
    <source>
        <dbReference type="SAM" id="MobiDB-lite"/>
    </source>
</evidence>
<dbReference type="AlphaFoldDB" id="A0A392STJ2"/>
<evidence type="ECO:0000313" key="2">
    <source>
        <dbReference type="EMBL" id="MCI51355.1"/>
    </source>
</evidence>
<comment type="caution">
    <text evidence="2">The sequence shown here is derived from an EMBL/GenBank/DDBJ whole genome shotgun (WGS) entry which is preliminary data.</text>
</comment>
<reference evidence="2 3" key="1">
    <citation type="journal article" date="2018" name="Front. Plant Sci.">
        <title>Red Clover (Trifolium pratense) and Zigzag Clover (T. medium) - A Picture of Genomic Similarities and Differences.</title>
        <authorList>
            <person name="Dluhosova J."/>
            <person name="Istvanek J."/>
            <person name="Nedelnik J."/>
            <person name="Repkova J."/>
        </authorList>
    </citation>
    <scope>NUCLEOTIDE SEQUENCE [LARGE SCALE GENOMIC DNA]</scope>
    <source>
        <strain evidence="3">cv. 10/8</strain>
        <tissue evidence="2">Leaf</tissue>
    </source>
</reference>
<evidence type="ECO:0000313" key="3">
    <source>
        <dbReference type="Proteomes" id="UP000265520"/>
    </source>
</evidence>
<accession>A0A392STJ2</accession>